<evidence type="ECO:0000313" key="4">
    <source>
        <dbReference type="Proteomes" id="UP001154282"/>
    </source>
</evidence>
<reference evidence="3" key="1">
    <citation type="submission" date="2022-08" db="EMBL/GenBank/DDBJ databases">
        <authorList>
            <person name="Gutierrez-Valencia J."/>
        </authorList>
    </citation>
    <scope>NUCLEOTIDE SEQUENCE</scope>
</reference>
<feature type="disulfide bond" evidence="2">
    <location>
        <begin position="18"/>
        <end position="63"/>
    </location>
</feature>
<protein>
    <recommendedName>
        <fullName evidence="5">Thaumatin-like protein</fullName>
    </recommendedName>
</protein>
<dbReference type="InterPro" id="IPR037176">
    <property type="entry name" value="Osmotin/thaumatin-like_sf"/>
</dbReference>
<evidence type="ECO:0000256" key="2">
    <source>
        <dbReference type="PIRSR" id="PIRSR002703-1"/>
    </source>
</evidence>
<comment type="caution">
    <text evidence="3">The sequence shown here is derived from an EMBL/GenBank/DDBJ whole genome shotgun (WGS) entry which is preliminary data.</text>
</comment>
<dbReference type="PIRSF" id="PIRSF002703">
    <property type="entry name" value="Thaumatin"/>
    <property type="match status" value="1"/>
</dbReference>
<accession>A0AAV0HC27</accession>
<dbReference type="EMBL" id="CAMGYJ010000002">
    <property type="protein sequence ID" value="CAI0382631.1"/>
    <property type="molecule type" value="Genomic_DNA"/>
</dbReference>
<feature type="disulfide bond" evidence="2">
    <location>
        <begin position="26"/>
        <end position="38"/>
    </location>
</feature>
<dbReference type="AlphaFoldDB" id="A0AAV0HC27"/>
<dbReference type="SMART" id="SM00205">
    <property type="entry name" value="THN"/>
    <property type="match status" value="1"/>
</dbReference>
<dbReference type="SUPFAM" id="SSF49870">
    <property type="entry name" value="Osmotin, thaumatin-like protein"/>
    <property type="match status" value="1"/>
</dbReference>
<dbReference type="InterPro" id="IPR001938">
    <property type="entry name" value="Thaumatin"/>
</dbReference>
<proteinExistence type="inferred from homology"/>
<name>A0AAV0HC27_9ROSI</name>
<dbReference type="PANTHER" id="PTHR31048">
    <property type="entry name" value="OS03G0233200 PROTEIN"/>
    <property type="match status" value="1"/>
</dbReference>
<dbReference type="Pfam" id="PF00314">
    <property type="entry name" value="Thaumatin"/>
    <property type="match status" value="1"/>
</dbReference>
<organism evidence="3 4">
    <name type="scientific">Linum tenue</name>
    <dbReference type="NCBI Taxonomy" id="586396"/>
    <lineage>
        <taxon>Eukaryota</taxon>
        <taxon>Viridiplantae</taxon>
        <taxon>Streptophyta</taxon>
        <taxon>Embryophyta</taxon>
        <taxon>Tracheophyta</taxon>
        <taxon>Spermatophyta</taxon>
        <taxon>Magnoliopsida</taxon>
        <taxon>eudicotyledons</taxon>
        <taxon>Gunneridae</taxon>
        <taxon>Pentapetalae</taxon>
        <taxon>rosids</taxon>
        <taxon>fabids</taxon>
        <taxon>Malpighiales</taxon>
        <taxon>Linaceae</taxon>
        <taxon>Linum</taxon>
    </lineage>
</organism>
<evidence type="ECO:0008006" key="5">
    <source>
        <dbReference type="Google" id="ProtNLM"/>
    </source>
</evidence>
<dbReference type="PROSITE" id="PS51367">
    <property type="entry name" value="THAUMATIN_2"/>
    <property type="match status" value="1"/>
</dbReference>
<keyword evidence="2" id="KW-1015">Disulfide bond</keyword>
<gene>
    <name evidence="3" type="ORF">LITE_LOCUS3626</name>
</gene>
<feature type="disulfide bond" evidence="2">
    <location>
        <begin position="13"/>
        <end position="80"/>
    </location>
</feature>
<evidence type="ECO:0000313" key="3">
    <source>
        <dbReference type="EMBL" id="CAI0382631.1"/>
    </source>
</evidence>
<sequence length="95" mass="9874">MMVEPTGGSGGSCSSTGCITDLNRQCPSELRDGSGAACKSACEAFGTPKCKPSVYSEMFKSACPRAYSYAYDDASSTFTCGGADYVITFCPSSTR</sequence>
<evidence type="ECO:0000256" key="1">
    <source>
        <dbReference type="ARBA" id="ARBA00010607"/>
    </source>
</evidence>
<dbReference type="Proteomes" id="UP001154282">
    <property type="component" value="Unassembled WGS sequence"/>
</dbReference>
<comment type="similarity">
    <text evidence="1">Belongs to the thaumatin family.</text>
</comment>
<dbReference type="Gene3D" id="2.60.110.10">
    <property type="entry name" value="Thaumatin"/>
    <property type="match status" value="1"/>
</dbReference>
<keyword evidence="4" id="KW-1185">Reference proteome</keyword>